<organism evidence="8 9">
    <name type="scientific">Cupriavidus pauculus</name>
    <dbReference type="NCBI Taxonomy" id="82633"/>
    <lineage>
        <taxon>Bacteria</taxon>
        <taxon>Pseudomonadati</taxon>
        <taxon>Pseudomonadota</taxon>
        <taxon>Betaproteobacteria</taxon>
        <taxon>Burkholderiales</taxon>
        <taxon>Burkholderiaceae</taxon>
        <taxon>Cupriavidus</taxon>
    </lineage>
</organism>
<evidence type="ECO:0000256" key="5">
    <source>
        <dbReference type="PROSITE-ProRule" id="PRU01091"/>
    </source>
</evidence>
<dbReference type="SMART" id="SM00448">
    <property type="entry name" value="REC"/>
    <property type="match status" value="1"/>
</dbReference>
<dbReference type="GO" id="GO:0005829">
    <property type="term" value="C:cytosol"/>
    <property type="evidence" value="ECO:0007669"/>
    <property type="project" value="TreeGrafter"/>
</dbReference>
<dbReference type="InterPro" id="IPR001789">
    <property type="entry name" value="Sig_transdc_resp-reg_receiver"/>
</dbReference>
<dbReference type="InterPro" id="IPR039420">
    <property type="entry name" value="WalR-like"/>
</dbReference>
<dbReference type="CDD" id="cd00383">
    <property type="entry name" value="trans_reg_C"/>
    <property type="match status" value="1"/>
</dbReference>
<dbReference type="Pfam" id="PF00072">
    <property type="entry name" value="Response_reg"/>
    <property type="match status" value="1"/>
</dbReference>
<dbReference type="GO" id="GO:0032993">
    <property type="term" value="C:protein-DNA complex"/>
    <property type="evidence" value="ECO:0007669"/>
    <property type="project" value="TreeGrafter"/>
</dbReference>
<dbReference type="SUPFAM" id="SSF52172">
    <property type="entry name" value="CheY-like"/>
    <property type="match status" value="1"/>
</dbReference>
<evidence type="ECO:0000256" key="1">
    <source>
        <dbReference type="ARBA" id="ARBA00023015"/>
    </source>
</evidence>
<dbReference type="Pfam" id="PF00486">
    <property type="entry name" value="Trans_reg_C"/>
    <property type="match status" value="1"/>
</dbReference>
<keyword evidence="2 5" id="KW-0238">DNA-binding</keyword>
<dbReference type="EMBL" id="CP033969">
    <property type="protein sequence ID" value="AZG14505.1"/>
    <property type="molecule type" value="Genomic_DNA"/>
</dbReference>
<keyword evidence="4" id="KW-0597">Phosphoprotein</keyword>
<evidence type="ECO:0000256" key="3">
    <source>
        <dbReference type="ARBA" id="ARBA00023163"/>
    </source>
</evidence>
<dbReference type="GO" id="GO:0000156">
    <property type="term" value="F:phosphorelay response regulator activity"/>
    <property type="evidence" value="ECO:0007669"/>
    <property type="project" value="TreeGrafter"/>
</dbReference>
<protein>
    <submittedName>
        <fullName evidence="8">DNA-binding response regulator</fullName>
    </submittedName>
</protein>
<dbReference type="InterPro" id="IPR036388">
    <property type="entry name" value="WH-like_DNA-bd_sf"/>
</dbReference>
<dbReference type="AlphaFoldDB" id="A0A3G8H2K4"/>
<dbReference type="Gene3D" id="6.10.250.690">
    <property type="match status" value="1"/>
</dbReference>
<evidence type="ECO:0000259" key="6">
    <source>
        <dbReference type="PROSITE" id="PS50110"/>
    </source>
</evidence>
<dbReference type="GO" id="GO:0000976">
    <property type="term" value="F:transcription cis-regulatory region binding"/>
    <property type="evidence" value="ECO:0007669"/>
    <property type="project" value="TreeGrafter"/>
</dbReference>
<dbReference type="KEGG" id="cpau:EHF44_14270"/>
<dbReference type="PANTHER" id="PTHR48111">
    <property type="entry name" value="REGULATOR OF RPOS"/>
    <property type="match status" value="1"/>
</dbReference>
<feature type="modified residue" description="4-aspartylphosphate" evidence="4">
    <location>
        <position position="51"/>
    </location>
</feature>
<gene>
    <name evidence="8" type="ORF">EHF44_14270</name>
</gene>
<dbReference type="PROSITE" id="PS50110">
    <property type="entry name" value="RESPONSE_REGULATORY"/>
    <property type="match status" value="1"/>
</dbReference>
<evidence type="ECO:0000313" key="9">
    <source>
        <dbReference type="Proteomes" id="UP000270411"/>
    </source>
</evidence>
<sequence>MRVLITDGDNEIAEVVREALRLSGYAVDRVATGNLADTALRAKSFDLLILDLDVEGISGAQVLSRLRCRESKLPVLALSVVDTIERRVDALDRGADAFMAKPFSIPELLARVRALIRRGARCPAEEVTVGNLSFDLIGRTATVRRQILDLTSREIEVLEIFATRAGRVVTKDQLASELSRHGEDVTTNAIEVYVHRLRRKLKTSGAAITTEKGLGYCLQHGRPTPFSPRAT</sequence>
<proteinExistence type="predicted"/>
<dbReference type="GeneID" id="60825799"/>
<evidence type="ECO:0000259" key="7">
    <source>
        <dbReference type="PROSITE" id="PS51755"/>
    </source>
</evidence>
<feature type="domain" description="Response regulatory" evidence="6">
    <location>
        <begin position="2"/>
        <end position="116"/>
    </location>
</feature>
<evidence type="ECO:0000256" key="2">
    <source>
        <dbReference type="ARBA" id="ARBA00023125"/>
    </source>
</evidence>
<dbReference type="PROSITE" id="PS51755">
    <property type="entry name" value="OMPR_PHOB"/>
    <property type="match status" value="1"/>
</dbReference>
<dbReference type="InterPro" id="IPR011006">
    <property type="entry name" value="CheY-like_superfamily"/>
</dbReference>
<name>A0A3G8H2K4_9BURK</name>
<dbReference type="InterPro" id="IPR001867">
    <property type="entry name" value="OmpR/PhoB-type_DNA-bd"/>
</dbReference>
<reference evidence="9" key="1">
    <citation type="submission" date="2018-11" db="EMBL/GenBank/DDBJ databases">
        <title>FDA dAtabase for Regulatory Grade micrObial Sequences (FDA-ARGOS): Supporting development and validation of Infectious Disease Dx tests.</title>
        <authorList>
            <person name="Goldberg B."/>
            <person name="Campos J."/>
            <person name="Tallon L."/>
            <person name="Sadzewicz L."/>
            <person name="Zhao X."/>
            <person name="Vavikolanu K."/>
            <person name="Mehta A."/>
            <person name="Aluvathingal J."/>
            <person name="Nadendla S."/>
            <person name="Geyer C."/>
            <person name="Nandy P."/>
            <person name="Yan Y."/>
            <person name="Sichtig H."/>
        </authorList>
    </citation>
    <scope>NUCLEOTIDE SEQUENCE [LARGE SCALE GENOMIC DNA]</scope>
    <source>
        <strain evidence="9">FDAARGOS_614</strain>
    </source>
</reference>
<feature type="domain" description="OmpR/PhoB-type" evidence="7">
    <location>
        <begin position="124"/>
        <end position="220"/>
    </location>
</feature>
<dbReference type="Proteomes" id="UP000270411">
    <property type="component" value="Chromosome 1"/>
</dbReference>
<dbReference type="PANTHER" id="PTHR48111:SF67">
    <property type="entry name" value="TRANSCRIPTIONAL REGULATORY PROTEIN TCTD"/>
    <property type="match status" value="1"/>
</dbReference>
<accession>A0A3G8H2K4</accession>
<keyword evidence="3" id="KW-0804">Transcription</keyword>
<keyword evidence="1" id="KW-0805">Transcription regulation</keyword>
<dbReference type="RefSeq" id="WP_082055154.1">
    <property type="nucleotide sequence ID" value="NZ_CP033969.1"/>
</dbReference>
<evidence type="ECO:0000313" key="8">
    <source>
        <dbReference type="EMBL" id="AZG14505.1"/>
    </source>
</evidence>
<dbReference type="Gene3D" id="1.10.10.10">
    <property type="entry name" value="Winged helix-like DNA-binding domain superfamily/Winged helix DNA-binding domain"/>
    <property type="match status" value="1"/>
</dbReference>
<dbReference type="GO" id="GO:0006355">
    <property type="term" value="P:regulation of DNA-templated transcription"/>
    <property type="evidence" value="ECO:0007669"/>
    <property type="project" value="InterPro"/>
</dbReference>
<dbReference type="Gene3D" id="3.40.50.2300">
    <property type="match status" value="1"/>
</dbReference>
<feature type="DNA-binding region" description="OmpR/PhoB-type" evidence="5">
    <location>
        <begin position="124"/>
        <end position="220"/>
    </location>
</feature>
<evidence type="ECO:0000256" key="4">
    <source>
        <dbReference type="PROSITE-ProRule" id="PRU00169"/>
    </source>
</evidence>
<dbReference type="SMART" id="SM00862">
    <property type="entry name" value="Trans_reg_C"/>
    <property type="match status" value="1"/>
</dbReference>
<dbReference type="OrthoDB" id="9802426at2"/>